<proteinExistence type="predicted"/>
<accession>A0A645BEK8</accession>
<dbReference type="AlphaFoldDB" id="A0A645BEK8"/>
<name>A0A645BEK8_9ZZZZ</name>
<evidence type="ECO:0000313" key="1">
    <source>
        <dbReference type="EMBL" id="MPM63880.1"/>
    </source>
</evidence>
<comment type="caution">
    <text evidence="1">The sequence shown here is derived from an EMBL/GenBank/DDBJ whole genome shotgun (WGS) entry which is preliminary data.</text>
</comment>
<sequence>MVRHLQKVRQNHPNPMHRLIGTVYRKLTLIGVIVHHAGMRLHSCMMEAGHFAEAFNLDQAPLIRSGSNLKGKLIVNRGLARKAIPAGERIVKPNGIGQFLVFHLHTAGRPICRFLIAGSHRGHPIPHKPDIVRKRPLLIRKLLCKITAIAVIGPLCGVKAMKHSIHTGNLQRFFCLNFSDISVGNRAVN</sequence>
<gene>
    <name evidence="1" type="ORF">SDC9_110764</name>
</gene>
<reference evidence="1" key="1">
    <citation type="submission" date="2019-08" db="EMBL/GenBank/DDBJ databases">
        <authorList>
            <person name="Kucharzyk K."/>
            <person name="Murdoch R.W."/>
            <person name="Higgins S."/>
            <person name="Loffler F."/>
        </authorList>
    </citation>
    <scope>NUCLEOTIDE SEQUENCE</scope>
</reference>
<protein>
    <submittedName>
        <fullName evidence="1">Uncharacterized protein</fullName>
    </submittedName>
</protein>
<organism evidence="1">
    <name type="scientific">bioreactor metagenome</name>
    <dbReference type="NCBI Taxonomy" id="1076179"/>
    <lineage>
        <taxon>unclassified sequences</taxon>
        <taxon>metagenomes</taxon>
        <taxon>ecological metagenomes</taxon>
    </lineage>
</organism>
<dbReference type="EMBL" id="VSSQ01019651">
    <property type="protein sequence ID" value="MPM63880.1"/>
    <property type="molecule type" value="Genomic_DNA"/>
</dbReference>